<keyword evidence="1 4" id="KW-0378">Hydrolase</keyword>
<dbReference type="Proteomes" id="UP000504636">
    <property type="component" value="Unplaced"/>
</dbReference>
<dbReference type="RefSeq" id="XP_033584426.1">
    <property type="nucleotide sequence ID" value="XM_033723221.1"/>
</dbReference>
<dbReference type="OrthoDB" id="1658288at2759"/>
<dbReference type="AlphaFoldDB" id="A0A6A6Z8K6"/>
<feature type="short sequence motif" description="GXGXXG" evidence="4">
    <location>
        <begin position="20"/>
        <end position="25"/>
    </location>
</feature>
<reference evidence="8" key="2">
    <citation type="submission" date="2020-04" db="EMBL/GenBank/DDBJ databases">
        <authorList>
            <consortium name="NCBI Genome Project"/>
        </authorList>
    </citation>
    <scope>NUCLEOTIDE SEQUENCE</scope>
    <source>
        <strain evidence="8">CBS 304.34</strain>
    </source>
</reference>
<dbReference type="Pfam" id="PF01734">
    <property type="entry name" value="Patatin"/>
    <property type="match status" value="1"/>
</dbReference>
<dbReference type="GeneID" id="54464114"/>
<reference evidence="8" key="3">
    <citation type="submission" date="2025-04" db="UniProtKB">
        <authorList>
            <consortium name="RefSeq"/>
        </authorList>
    </citation>
    <scope>IDENTIFICATION</scope>
    <source>
        <strain evidence="8">CBS 304.34</strain>
    </source>
</reference>
<evidence type="ECO:0000256" key="3">
    <source>
        <dbReference type="ARBA" id="ARBA00023098"/>
    </source>
</evidence>
<proteinExistence type="predicted"/>
<dbReference type="Gene3D" id="3.40.1090.10">
    <property type="entry name" value="Cytosolic phospholipase A2 catalytic domain"/>
    <property type="match status" value="2"/>
</dbReference>
<dbReference type="InterPro" id="IPR027417">
    <property type="entry name" value="P-loop_NTPase"/>
</dbReference>
<feature type="active site" description="Proton acceptor" evidence="4">
    <location>
        <position position="172"/>
    </location>
</feature>
<dbReference type="GO" id="GO:0016042">
    <property type="term" value="P:lipid catabolic process"/>
    <property type="evidence" value="ECO:0007669"/>
    <property type="project" value="UniProtKB-UniRule"/>
</dbReference>
<dbReference type="SUPFAM" id="SSF52540">
    <property type="entry name" value="P-loop containing nucleoside triphosphate hydrolases"/>
    <property type="match status" value="1"/>
</dbReference>
<dbReference type="Gene3D" id="3.40.50.300">
    <property type="entry name" value="P-loop containing nucleotide triphosphate hydrolases"/>
    <property type="match status" value="1"/>
</dbReference>
<feature type="short sequence motif" description="GXSXG" evidence="4">
    <location>
        <begin position="60"/>
        <end position="64"/>
    </location>
</feature>
<dbReference type="InterPro" id="IPR002641">
    <property type="entry name" value="PNPLA_dom"/>
</dbReference>
<organism evidence="6">
    <name type="scientific">Mytilinidion resinicola</name>
    <dbReference type="NCBI Taxonomy" id="574789"/>
    <lineage>
        <taxon>Eukaryota</taxon>
        <taxon>Fungi</taxon>
        <taxon>Dikarya</taxon>
        <taxon>Ascomycota</taxon>
        <taxon>Pezizomycotina</taxon>
        <taxon>Dothideomycetes</taxon>
        <taxon>Pleosporomycetidae</taxon>
        <taxon>Mytilinidiales</taxon>
        <taxon>Mytilinidiaceae</taxon>
        <taxon>Mytilinidion</taxon>
    </lineage>
</organism>
<evidence type="ECO:0000259" key="5">
    <source>
        <dbReference type="PROSITE" id="PS51635"/>
    </source>
</evidence>
<feature type="non-terminal residue" evidence="6">
    <location>
        <position position="756"/>
    </location>
</feature>
<dbReference type="PANTHER" id="PTHR24185">
    <property type="entry name" value="CALCIUM-INDEPENDENT PHOSPHOLIPASE A2-GAMMA"/>
    <property type="match status" value="1"/>
</dbReference>
<evidence type="ECO:0000313" key="6">
    <source>
        <dbReference type="EMBL" id="KAF2817462.1"/>
    </source>
</evidence>
<dbReference type="PROSITE" id="PS51635">
    <property type="entry name" value="PNPLA"/>
    <property type="match status" value="1"/>
</dbReference>
<reference evidence="6 8" key="1">
    <citation type="journal article" date="2020" name="Stud. Mycol.">
        <title>101 Dothideomycetes genomes: a test case for predicting lifestyles and emergence of pathogens.</title>
        <authorList>
            <person name="Haridas S."/>
            <person name="Albert R."/>
            <person name="Binder M."/>
            <person name="Bloem J."/>
            <person name="Labutti K."/>
            <person name="Salamov A."/>
            <person name="Andreopoulos B."/>
            <person name="Baker S."/>
            <person name="Barry K."/>
            <person name="Bills G."/>
            <person name="Bluhm B."/>
            <person name="Cannon C."/>
            <person name="Castanera R."/>
            <person name="Culley D."/>
            <person name="Daum C."/>
            <person name="Ezra D."/>
            <person name="Gonzalez J."/>
            <person name="Henrissat B."/>
            <person name="Kuo A."/>
            <person name="Liang C."/>
            <person name="Lipzen A."/>
            <person name="Lutzoni F."/>
            <person name="Magnuson J."/>
            <person name="Mondo S."/>
            <person name="Nolan M."/>
            <person name="Ohm R."/>
            <person name="Pangilinan J."/>
            <person name="Park H.-J."/>
            <person name="Ramirez L."/>
            <person name="Alfaro M."/>
            <person name="Sun H."/>
            <person name="Tritt A."/>
            <person name="Yoshinaga Y."/>
            <person name="Zwiers L.-H."/>
            <person name="Turgeon B."/>
            <person name="Goodwin S."/>
            <person name="Spatafora J."/>
            <person name="Crous P."/>
            <person name="Grigoriev I."/>
        </authorList>
    </citation>
    <scope>NUCLEOTIDE SEQUENCE</scope>
    <source>
        <strain evidence="6 8">CBS 304.34</strain>
    </source>
</reference>
<evidence type="ECO:0000256" key="4">
    <source>
        <dbReference type="PROSITE-ProRule" id="PRU01161"/>
    </source>
</evidence>
<accession>A0A6A6Z8K6</accession>
<dbReference type="GO" id="GO:0016020">
    <property type="term" value="C:membrane"/>
    <property type="evidence" value="ECO:0007669"/>
    <property type="project" value="TreeGrafter"/>
</dbReference>
<evidence type="ECO:0000256" key="2">
    <source>
        <dbReference type="ARBA" id="ARBA00022963"/>
    </source>
</evidence>
<dbReference type="SUPFAM" id="SSF52151">
    <property type="entry name" value="FabD/lysophospholipase-like"/>
    <property type="match status" value="1"/>
</dbReference>
<keyword evidence="2 4" id="KW-0442">Lipid degradation</keyword>
<name>A0A6A6Z8K6_9PEZI</name>
<dbReference type="PANTHER" id="PTHR24185:SF1">
    <property type="entry name" value="CALCIUM-INDEPENDENT PHOSPHOLIPASE A2-GAMMA"/>
    <property type="match status" value="1"/>
</dbReference>
<keyword evidence="7" id="KW-1185">Reference proteome</keyword>
<dbReference type="GO" id="GO:0043531">
    <property type="term" value="F:ADP binding"/>
    <property type="evidence" value="ECO:0007669"/>
    <property type="project" value="InterPro"/>
</dbReference>
<keyword evidence="3 4" id="KW-0443">Lipid metabolism</keyword>
<evidence type="ECO:0000313" key="7">
    <source>
        <dbReference type="Proteomes" id="UP000504636"/>
    </source>
</evidence>
<evidence type="ECO:0000313" key="8">
    <source>
        <dbReference type="RefSeq" id="XP_033584426.1"/>
    </source>
</evidence>
<dbReference type="EMBL" id="MU003692">
    <property type="protein sequence ID" value="KAF2817462.1"/>
    <property type="molecule type" value="Genomic_DNA"/>
</dbReference>
<protein>
    <submittedName>
        <fullName evidence="6 8">FabD/lysophospholipase-like protein</fullName>
    </submittedName>
</protein>
<feature type="short sequence motif" description="DGA/G" evidence="4">
    <location>
        <begin position="172"/>
        <end position="174"/>
    </location>
</feature>
<evidence type="ECO:0000256" key="1">
    <source>
        <dbReference type="ARBA" id="ARBA00022801"/>
    </source>
</evidence>
<sequence length="756" mass="83895">MTQPASPTADEPVNLLALDGGGIRGVLELLILDEIMRRVRYDLNLAEMPRPCDYFDLIGGTSTGGLIALMLGRLQMTTDEALRTYNSLARAIFSKDNKKWSAQDGVFKATTLKDKVQEVVLKKGLGDLMLDPPVQSNKGKAFEAARATTAAPTFFKRIAISEEGQAKEEFIDGGLGCNNPASEVLEEARDIFGNDRLVRCLISIRTGYPGTIGLSKPDSFQKVLPTKLVNVLKKIATDCEKTANGLSARFKDLENFYFRFNVAHGAEGISLEEWEKIGVLTEHTKAYMAEVSVSKAIDEIVDILCHPKNTGVTLGSTCSVPRIPNVPQPVQMRPQPMPSSIFTGRKNIIETLEAFFSVRLNGSAPRREYLLYGLGGAGKTQIALQFAKECQERFERIFWIDASNRPTIEQSYKGIAAENSLGSSGKGSKEAELGGGNDTKAVLQWLANSNQEWLILFDNYESTKNLHDLIPSSDRGNILYTSRDPALGLTLPRNAVCEVLEMEGEDATTLLLRAAQLEKREKDDGIRQQAKHIVETLGFLPLAIDIAGASICMGRCHLDDYINTFHKHREEMMKDCTFRGASKYNQAVYTAWDISYDALKDFAKGREGATRCQDAKAALQLLNLFAFLHNEGIMEELFKRAGESQRLGNNPKARYTFDYSAKLSELLIVDVDGSWDPFLFRKGISILLSFSLVTKDQSGRYFSMHVLVHSWARDHMPSSAQPHQLCAATALLSSSISSRFLTGDYAFRRQLLPHIR</sequence>
<gene>
    <name evidence="6 8" type="ORF">BDZ99DRAFT_493274</name>
</gene>
<dbReference type="GO" id="GO:0046486">
    <property type="term" value="P:glycerolipid metabolic process"/>
    <property type="evidence" value="ECO:0007669"/>
    <property type="project" value="UniProtKB-ARBA"/>
</dbReference>
<feature type="active site" description="Nucleophile" evidence="4">
    <location>
        <position position="62"/>
    </location>
</feature>
<dbReference type="GO" id="GO:0047499">
    <property type="term" value="F:calcium-independent phospholipase A2 activity"/>
    <property type="evidence" value="ECO:0007669"/>
    <property type="project" value="TreeGrafter"/>
</dbReference>
<dbReference type="Pfam" id="PF00931">
    <property type="entry name" value="NB-ARC"/>
    <property type="match status" value="1"/>
</dbReference>
<dbReference type="InterPro" id="IPR016035">
    <property type="entry name" value="Acyl_Trfase/lysoPLipase"/>
</dbReference>
<dbReference type="GO" id="GO:0019369">
    <property type="term" value="P:arachidonate metabolic process"/>
    <property type="evidence" value="ECO:0007669"/>
    <property type="project" value="TreeGrafter"/>
</dbReference>
<feature type="domain" description="PNPLA" evidence="5">
    <location>
        <begin position="16"/>
        <end position="185"/>
    </location>
</feature>
<dbReference type="InterPro" id="IPR002182">
    <property type="entry name" value="NB-ARC"/>
</dbReference>